<dbReference type="CDD" id="cd03215">
    <property type="entry name" value="ABC_Carb_Monos_II"/>
    <property type="match status" value="1"/>
</dbReference>
<dbReference type="PROSITE" id="PS50893">
    <property type="entry name" value="ABC_TRANSPORTER_2"/>
    <property type="match status" value="2"/>
</dbReference>
<evidence type="ECO:0000256" key="1">
    <source>
        <dbReference type="ARBA" id="ARBA00004202"/>
    </source>
</evidence>
<dbReference type="Proteomes" id="UP000190625">
    <property type="component" value="Unassembled WGS sequence"/>
</dbReference>
<dbReference type="PANTHER" id="PTHR43790">
    <property type="entry name" value="CARBOHYDRATE TRANSPORT ATP-BINDING PROTEIN MG119-RELATED"/>
    <property type="match status" value="1"/>
</dbReference>
<evidence type="ECO:0000313" key="11">
    <source>
        <dbReference type="Proteomes" id="UP000190625"/>
    </source>
</evidence>
<name>A0A1T4JN88_9FIRM</name>
<protein>
    <submittedName>
        <fullName evidence="10">Nucleoside ABC transporter ATP-binding protein</fullName>
    </submittedName>
</protein>
<dbReference type="InterPro" id="IPR017871">
    <property type="entry name" value="ABC_transporter-like_CS"/>
</dbReference>
<dbReference type="GO" id="GO:0005524">
    <property type="term" value="F:ATP binding"/>
    <property type="evidence" value="ECO:0007669"/>
    <property type="project" value="UniProtKB-KW"/>
</dbReference>
<dbReference type="GO" id="GO:0005886">
    <property type="term" value="C:plasma membrane"/>
    <property type="evidence" value="ECO:0007669"/>
    <property type="project" value="UniProtKB-SubCell"/>
</dbReference>
<dbReference type="FunFam" id="3.40.50.300:FF:000127">
    <property type="entry name" value="Ribose import ATP-binding protein RbsA"/>
    <property type="match status" value="1"/>
</dbReference>
<keyword evidence="3" id="KW-1003">Cell membrane</keyword>
<keyword evidence="7" id="KW-1278">Translocase</keyword>
<accession>A0A1T4JN88</accession>
<evidence type="ECO:0000259" key="9">
    <source>
        <dbReference type="PROSITE" id="PS50893"/>
    </source>
</evidence>
<keyword evidence="8" id="KW-0472">Membrane</keyword>
<dbReference type="EMBL" id="FUWM01000003">
    <property type="protein sequence ID" value="SJZ31557.1"/>
    <property type="molecule type" value="Genomic_DNA"/>
</dbReference>
<dbReference type="InterPro" id="IPR003439">
    <property type="entry name" value="ABC_transporter-like_ATP-bd"/>
</dbReference>
<dbReference type="Pfam" id="PF00005">
    <property type="entry name" value="ABC_tran"/>
    <property type="match status" value="2"/>
</dbReference>
<organism evidence="10 11">
    <name type="scientific">Selenihalanaerobacter shriftii</name>
    <dbReference type="NCBI Taxonomy" id="142842"/>
    <lineage>
        <taxon>Bacteria</taxon>
        <taxon>Bacillati</taxon>
        <taxon>Bacillota</taxon>
        <taxon>Clostridia</taxon>
        <taxon>Halanaerobiales</taxon>
        <taxon>Halobacteroidaceae</taxon>
        <taxon>Selenihalanaerobacter</taxon>
    </lineage>
</organism>
<dbReference type="CDD" id="cd03216">
    <property type="entry name" value="ABC_Carb_Monos_I"/>
    <property type="match status" value="1"/>
</dbReference>
<keyword evidence="6 10" id="KW-0067">ATP-binding</keyword>
<evidence type="ECO:0000256" key="4">
    <source>
        <dbReference type="ARBA" id="ARBA00022737"/>
    </source>
</evidence>
<dbReference type="PANTHER" id="PTHR43790:SF4">
    <property type="entry name" value="GUANOSINE IMPORT ATP-BINDING PROTEIN NUPO"/>
    <property type="match status" value="1"/>
</dbReference>
<evidence type="ECO:0000313" key="10">
    <source>
        <dbReference type="EMBL" id="SJZ31557.1"/>
    </source>
</evidence>
<evidence type="ECO:0000256" key="6">
    <source>
        <dbReference type="ARBA" id="ARBA00022840"/>
    </source>
</evidence>
<dbReference type="RefSeq" id="WP_078808769.1">
    <property type="nucleotide sequence ID" value="NZ_FUWM01000003.1"/>
</dbReference>
<dbReference type="AlphaFoldDB" id="A0A1T4JN88"/>
<comment type="subcellular location">
    <subcellularLocation>
        <location evidence="1">Cell membrane</location>
        <topology evidence="1">Peripheral membrane protein</topology>
    </subcellularLocation>
</comment>
<dbReference type="SMART" id="SM00382">
    <property type="entry name" value="AAA"/>
    <property type="match status" value="1"/>
</dbReference>
<feature type="domain" description="ABC transporter" evidence="9">
    <location>
        <begin position="5"/>
        <end position="240"/>
    </location>
</feature>
<evidence type="ECO:0000256" key="5">
    <source>
        <dbReference type="ARBA" id="ARBA00022741"/>
    </source>
</evidence>
<evidence type="ECO:0000256" key="8">
    <source>
        <dbReference type="ARBA" id="ARBA00023136"/>
    </source>
</evidence>
<dbReference type="InterPro" id="IPR027417">
    <property type="entry name" value="P-loop_NTPase"/>
</dbReference>
<keyword evidence="4" id="KW-0677">Repeat</keyword>
<evidence type="ECO:0000256" key="2">
    <source>
        <dbReference type="ARBA" id="ARBA00022448"/>
    </source>
</evidence>
<dbReference type="InterPro" id="IPR050107">
    <property type="entry name" value="ABC_carbohydrate_import_ATPase"/>
</dbReference>
<evidence type="ECO:0000256" key="3">
    <source>
        <dbReference type="ARBA" id="ARBA00022475"/>
    </source>
</evidence>
<keyword evidence="11" id="KW-1185">Reference proteome</keyword>
<dbReference type="InterPro" id="IPR003593">
    <property type="entry name" value="AAA+_ATPase"/>
</dbReference>
<evidence type="ECO:0000256" key="7">
    <source>
        <dbReference type="ARBA" id="ARBA00022967"/>
    </source>
</evidence>
<sequence length="506" mass="56140">MNKILEMRNITKRFPGVIANDQVNLDLCQGEIHALIGENGAGKSTLMSVLFGMYTPEEGKIFYRGEELDIDDPQDAIERGIGMVHQHFMLVPTLTVAENIVLGSEPTKGLRINIKEAIKEVDELSDKFGLEVDATAKIKDIPVGMQQRVEILKALYRGAEILILDEPTAVLTPQEVEGLYKIMNSLTKQGKSIIFITHKLKEVLTVSDRITVLRKGKSIGTVDTEEATQESLAKMMVGREVLLEVEKEEVDLGEVVVDVNDLSVTNEKNISALDSVSFQIHSGEILGIAGVEGNGQTELVEVLSGLREAISGDYTVHEKSLYNESARNIQEAKVAHIPEDRHKHGLVLDYTVEDNLVLGYYYRKPFAKGINLDFNELNKHAKHLIPEYDIRPRNKEALVRSLSGGNQQKIIVARELYLDPEFLIASQPTRGVDVGAIEFIHRRILKQRAQGKAILLVSAELPEVMSLSDRIAVMYEGEIVEIVDADEATEEKLGILMAGGSLEEVN</sequence>
<dbReference type="Gene3D" id="3.40.50.300">
    <property type="entry name" value="P-loop containing nucleotide triphosphate hydrolases"/>
    <property type="match status" value="2"/>
</dbReference>
<dbReference type="SUPFAM" id="SSF52540">
    <property type="entry name" value="P-loop containing nucleoside triphosphate hydrolases"/>
    <property type="match status" value="2"/>
</dbReference>
<dbReference type="GO" id="GO:0016887">
    <property type="term" value="F:ATP hydrolysis activity"/>
    <property type="evidence" value="ECO:0007669"/>
    <property type="project" value="InterPro"/>
</dbReference>
<proteinExistence type="predicted"/>
<keyword evidence="5" id="KW-0547">Nucleotide-binding</keyword>
<reference evidence="11" key="1">
    <citation type="submission" date="2017-02" db="EMBL/GenBank/DDBJ databases">
        <authorList>
            <person name="Varghese N."/>
            <person name="Submissions S."/>
        </authorList>
    </citation>
    <scope>NUCLEOTIDE SEQUENCE [LARGE SCALE GENOMIC DNA]</scope>
    <source>
        <strain evidence="11">ATCC BAA-73</strain>
    </source>
</reference>
<dbReference type="PROSITE" id="PS00211">
    <property type="entry name" value="ABC_TRANSPORTER_1"/>
    <property type="match status" value="1"/>
</dbReference>
<feature type="domain" description="ABC transporter" evidence="9">
    <location>
        <begin position="257"/>
        <end position="501"/>
    </location>
</feature>
<gene>
    <name evidence="10" type="ORF">SAMN02745118_00244</name>
</gene>
<dbReference type="OrthoDB" id="9771863at2"/>
<keyword evidence="2" id="KW-0813">Transport</keyword>
<dbReference type="STRING" id="142842.SAMN02745118_00244"/>